<dbReference type="SMR" id="A0A445LK70"/>
<comment type="caution">
    <text evidence="2">The sequence shown here is derived from an EMBL/GenBank/DDBJ whole genome shotgun (WGS) entry which is preliminary data.</text>
</comment>
<gene>
    <name evidence="2" type="ORF">D0Y65_003119</name>
</gene>
<dbReference type="Proteomes" id="UP000289340">
    <property type="component" value="Chromosome 2"/>
</dbReference>
<accession>A0A445LK70</accession>
<evidence type="ECO:0000313" key="3">
    <source>
        <dbReference type="Proteomes" id="UP000289340"/>
    </source>
</evidence>
<keyword evidence="3" id="KW-1185">Reference proteome</keyword>
<name>A0A445LK70_GLYSO</name>
<evidence type="ECO:0000256" key="1">
    <source>
        <dbReference type="SAM" id="MobiDB-lite"/>
    </source>
</evidence>
<protein>
    <submittedName>
        <fullName evidence="2">Uncharacterized protein</fullName>
    </submittedName>
</protein>
<proteinExistence type="predicted"/>
<dbReference type="EMBL" id="QZWG01000002">
    <property type="protein sequence ID" value="RZC23650.1"/>
    <property type="molecule type" value="Genomic_DNA"/>
</dbReference>
<evidence type="ECO:0000313" key="2">
    <source>
        <dbReference type="EMBL" id="RZC23650.1"/>
    </source>
</evidence>
<reference evidence="2 3" key="1">
    <citation type="submission" date="2018-09" db="EMBL/GenBank/DDBJ databases">
        <title>A high-quality reference genome of wild soybean provides a powerful tool to mine soybean genomes.</title>
        <authorList>
            <person name="Xie M."/>
            <person name="Chung C.Y.L."/>
            <person name="Li M.-W."/>
            <person name="Wong F.-L."/>
            <person name="Chan T.-F."/>
            <person name="Lam H.-M."/>
        </authorList>
    </citation>
    <scope>NUCLEOTIDE SEQUENCE [LARGE SCALE GENOMIC DNA]</scope>
    <source>
        <strain evidence="3">cv. W05</strain>
        <tissue evidence="2">Hypocotyl of etiolated seedlings</tissue>
    </source>
</reference>
<feature type="region of interest" description="Disordered" evidence="1">
    <location>
        <begin position="60"/>
        <end position="82"/>
    </location>
</feature>
<dbReference type="AlphaFoldDB" id="A0A445LK70"/>
<sequence>MEEWNPLRQMPRFVVRIVKNGSDSSSLFDHHRENHTFVCSTKSIHKKHYQSNQIHIRKKKVEKDEKTKRNYRDETVATLPAP</sequence>
<organism evidence="2 3">
    <name type="scientific">Glycine soja</name>
    <name type="common">Wild soybean</name>
    <dbReference type="NCBI Taxonomy" id="3848"/>
    <lineage>
        <taxon>Eukaryota</taxon>
        <taxon>Viridiplantae</taxon>
        <taxon>Streptophyta</taxon>
        <taxon>Embryophyta</taxon>
        <taxon>Tracheophyta</taxon>
        <taxon>Spermatophyta</taxon>
        <taxon>Magnoliopsida</taxon>
        <taxon>eudicotyledons</taxon>
        <taxon>Gunneridae</taxon>
        <taxon>Pentapetalae</taxon>
        <taxon>rosids</taxon>
        <taxon>fabids</taxon>
        <taxon>Fabales</taxon>
        <taxon>Fabaceae</taxon>
        <taxon>Papilionoideae</taxon>
        <taxon>50 kb inversion clade</taxon>
        <taxon>NPAAA clade</taxon>
        <taxon>indigoferoid/millettioid clade</taxon>
        <taxon>Phaseoleae</taxon>
        <taxon>Glycine</taxon>
        <taxon>Glycine subgen. Soja</taxon>
    </lineage>
</organism>
<feature type="compositionally biased region" description="Basic and acidic residues" evidence="1">
    <location>
        <begin position="61"/>
        <end position="75"/>
    </location>
</feature>